<feature type="domain" description="L-fucose isomerase C-terminal" evidence="3">
    <location>
        <begin position="425"/>
        <end position="513"/>
    </location>
</feature>
<dbReference type="GO" id="GO:0005737">
    <property type="term" value="C:cytoplasm"/>
    <property type="evidence" value="ECO:0007669"/>
    <property type="project" value="InterPro"/>
</dbReference>
<proteinExistence type="predicted"/>
<keyword evidence="1 4" id="KW-0413">Isomerase</keyword>
<reference evidence="4 5" key="1">
    <citation type="submission" date="2018-11" db="EMBL/GenBank/DDBJ databases">
        <title>Cryobacterium sp. nov., isolated from rhizosphere soil of lettuce.</title>
        <authorList>
            <person name="Wang Y."/>
        </authorList>
    </citation>
    <scope>NUCLEOTIDE SEQUENCE [LARGE SCALE GENOMIC DNA]</scope>
    <source>
        <strain evidence="4 5">NEAU-85</strain>
    </source>
</reference>
<protein>
    <submittedName>
        <fullName evidence="4">Fucose isomerase</fullName>
    </submittedName>
</protein>
<dbReference type="GO" id="GO:0042355">
    <property type="term" value="P:L-fucose catabolic process"/>
    <property type="evidence" value="ECO:0007669"/>
    <property type="project" value="TreeGrafter"/>
</dbReference>
<evidence type="ECO:0000313" key="4">
    <source>
        <dbReference type="EMBL" id="RNE62460.1"/>
    </source>
</evidence>
<dbReference type="InterPro" id="IPR015888">
    <property type="entry name" value="Fuc_isomerase_C"/>
</dbReference>
<gene>
    <name evidence="4" type="ORF">EEJ31_07515</name>
</gene>
<dbReference type="GO" id="GO:0008790">
    <property type="term" value="F:arabinose isomerase activity"/>
    <property type="evidence" value="ECO:0007669"/>
    <property type="project" value="TreeGrafter"/>
</dbReference>
<dbReference type="PANTHER" id="PTHR37840">
    <property type="entry name" value="L-FUCOSE ISOMERASE"/>
    <property type="match status" value="1"/>
</dbReference>
<evidence type="ECO:0000313" key="5">
    <source>
        <dbReference type="Proteomes" id="UP000279859"/>
    </source>
</evidence>
<dbReference type="PANTHER" id="PTHR37840:SF1">
    <property type="entry name" value="L-FUCOSE ISOMERASE"/>
    <property type="match status" value="1"/>
</dbReference>
<organism evidence="4 5">
    <name type="scientific">Cryobacterium tepidiphilum</name>
    <dbReference type="NCBI Taxonomy" id="2486026"/>
    <lineage>
        <taxon>Bacteria</taxon>
        <taxon>Bacillati</taxon>
        <taxon>Actinomycetota</taxon>
        <taxon>Actinomycetes</taxon>
        <taxon>Micrococcales</taxon>
        <taxon>Microbacteriaceae</taxon>
        <taxon>Cryobacterium</taxon>
    </lineage>
</organism>
<dbReference type="Proteomes" id="UP000279859">
    <property type="component" value="Unassembled WGS sequence"/>
</dbReference>
<accession>A0A3M8LAH8</accession>
<name>A0A3M8LAH8_9MICO</name>
<evidence type="ECO:0000256" key="2">
    <source>
        <dbReference type="ARBA" id="ARBA00023277"/>
    </source>
</evidence>
<dbReference type="SUPFAM" id="SSF53743">
    <property type="entry name" value="FucI/AraA N-terminal and middle domains"/>
    <property type="match status" value="1"/>
</dbReference>
<comment type="caution">
    <text evidence="4">The sequence shown here is derived from an EMBL/GenBank/DDBJ whole genome shotgun (WGS) entry which is preliminary data.</text>
</comment>
<keyword evidence="5" id="KW-1185">Reference proteome</keyword>
<dbReference type="RefSeq" id="WP_123045691.1">
    <property type="nucleotide sequence ID" value="NZ_RDSR01000010.1"/>
</dbReference>
<dbReference type="GO" id="GO:0019571">
    <property type="term" value="P:D-arabinose catabolic process"/>
    <property type="evidence" value="ECO:0007669"/>
    <property type="project" value="TreeGrafter"/>
</dbReference>
<dbReference type="InterPro" id="IPR009015">
    <property type="entry name" value="Fucose_isomerase_N/cen_sf"/>
</dbReference>
<evidence type="ECO:0000256" key="1">
    <source>
        <dbReference type="ARBA" id="ARBA00023235"/>
    </source>
</evidence>
<keyword evidence="2" id="KW-0119">Carbohydrate metabolism</keyword>
<dbReference type="OrthoDB" id="102178at2"/>
<dbReference type="EMBL" id="RDSR01000010">
    <property type="protein sequence ID" value="RNE62460.1"/>
    <property type="molecule type" value="Genomic_DNA"/>
</dbReference>
<sequence length="545" mass="59752">MTSYALPAEKRPAPAPDKTVYTVASGDLRPVANETSWPTQQQLESDFSTAVRSLGWEVRRGHDVDAVKGHGFIDSQRMGIEVFKDIPLDAPLVVVEAVWQYSHHVLAGLRSHEGPILVVANWAGDFPGLVGLLNLTGSLTKAGIRYSALWSKDFSDDWALGKLKSWLETGIIEHDQSHVRDLPALDPAAPEVELGVALARQLKREKAIIGVFDEGCMGMYNAIIDDELLNPLGIYKERLSQSALYAEMLKVTDDEADAVRAWLDGVGFTFHFGADDATELTPAQVHSQFAMYIAALRIADDFGLDAVGIQYQQGLKDLVPASDLAEGLLNNVQRPPVLSRDGSRELYAGQALPHFNEVDEGVAVDALVTNRIWTAMGLDPANTLHDVRWGEEYDGEFVWVFEISGAVPASHNGGYDKSYSMRQVPHFFPRGGGTLSGVSKPGEIVWSRVFVMDGVLHVDLGRGHVVELPDEETQRRLNATDPQWPIMHAVLDGVSRDQLMARHKANHVQVVYAPDAETADKALRAKAALFHELGVQVHLAGDVNL</sequence>
<dbReference type="Pfam" id="PF02952">
    <property type="entry name" value="Fucose_iso_C"/>
    <property type="match status" value="1"/>
</dbReference>
<dbReference type="InterPro" id="IPR005763">
    <property type="entry name" value="Fucose_isomerase"/>
</dbReference>
<dbReference type="AlphaFoldDB" id="A0A3M8LAH8"/>
<dbReference type="GO" id="GO:0008736">
    <property type="term" value="F:L-fucose isomerase activity"/>
    <property type="evidence" value="ECO:0007669"/>
    <property type="project" value="InterPro"/>
</dbReference>
<dbReference type="GO" id="GO:0030145">
    <property type="term" value="F:manganese ion binding"/>
    <property type="evidence" value="ECO:0007669"/>
    <property type="project" value="InterPro"/>
</dbReference>
<evidence type="ECO:0000259" key="3">
    <source>
        <dbReference type="Pfam" id="PF02952"/>
    </source>
</evidence>